<dbReference type="HOGENOM" id="CLU_006298_0_0_0"/>
<comment type="subcellular location">
    <subcellularLocation>
        <location evidence="1">Cell outer membrane</location>
    </subcellularLocation>
</comment>
<accession>G8P056</accession>
<dbReference type="InterPro" id="IPR036942">
    <property type="entry name" value="Beta-barrel_TonB_sf"/>
</dbReference>
<name>G8P056_GRAMM</name>
<dbReference type="InterPro" id="IPR008969">
    <property type="entry name" value="CarboxyPept-like_regulatory"/>
</dbReference>
<dbReference type="eggNOG" id="COG4771">
    <property type="taxonomic scope" value="Bacteria"/>
</dbReference>
<gene>
    <name evidence="7" type="ordered locus">AciX8_2536</name>
</gene>
<keyword evidence="5" id="KW-0732">Signal</keyword>
<dbReference type="AlphaFoldDB" id="G8P056"/>
<evidence type="ECO:0000256" key="5">
    <source>
        <dbReference type="SAM" id="SignalP"/>
    </source>
</evidence>
<dbReference type="Gene3D" id="2.40.170.20">
    <property type="entry name" value="TonB-dependent receptor, beta-barrel domain"/>
    <property type="match status" value="1"/>
</dbReference>
<evidence type="ECO:0000256" key="4">
    <source>
        <dbReference type="SAM" id="MobiDB-lite"/>
    </source>
</evidence>
<feature type="signal peptide" evidence="5">
    <location>
        <begin position="1"/>
        <end position="20"/>
    </location>
</feature>
<dbReference type="OrthoDB" id="98505at2"/>
<feature type="compositionally biased region" description="Low complexity" evidence="4">
    <location>
        <begin position="113"/>
        <end position="127"/>
    </location>
</feature>
<dbReference type="KEGG" id="gma:AciX8_2536"/>
<evidence type="ECO:0000256" key="3">
    <source>
        <dbReference type="ARBA" id="ARBA00023237"/>
    </source>
</evidence>
<keyword evidence="8" id="KW-1185">Reference proteome</keyword>
<feature type="region of interest" description="Disordered" evidence="4">
    <location>
        <begin position="112"/>
        <end position="131"/>
    </location>
</feature>
<dbReference type="GO" id="GO:0009279">
    <property type="term" value="C:cell outer membrane"/>
    <property type="evidence" value="ECO:0007669"/>
    <property type="project" value="UniProtKB-SubCell"/>
</dbReference>
<evidence type="ECO:0000313" key="7">
    <source>
        <dbReference type="EMBL" id="AEU36850.1"/>
    </source>
</evidence>
<feature type="chain" id="PRO_5003513200" description="TonB-dependent transporter Oar-like beta-barrel domain-containing protein" evidence="5">
    <location>
        <begin position="21"/>
        <end position="905"/>
    </location>
</feature>
<dbReference type="SUPFAM" id="SSF56935">
    <property type="entry name" value="Porins"/>
    <property type="match status" value="1"/>
</dbReference>
<dbReference type="Pfam" id="PF25183">
    <property type="entry name" value="OMP_b-brl_4"/>
    <property type="match status" value="1"/>
</dbReference>
<feature type="domain" description="TonB-dependent transporter Oar-like beta-barrel" evidence="6">
    <location>
        <begin position="287"/>
        <end position="542"/>
    </location>
</feature>
<protein>
    <recommendedName>
        <fullName evidence="6">TonB-dependent transporter Oar-like beta-barrel domain-containing protein</fullName>
    </recommendedName>
</protein>
<evidence type="ECO:0000256" key="1">
    <source>
        <dbReference type="ARBA" id="ARBA00004442"/>
    </source>
</evidence>
<keyword evidence="3" id="KW-0998">Cell outer membrane</keyword>
<dbReference type="Proteomes" id="UP000007113">
    <property type="component" value="Chromosome"/>
</dbReference>
<proteinExistence type="predicted"/>
<evidence type="ECO:0000256" key="2">
    <source>
        <dbReference type="ARBA" id="ARBA00023136"/>
    </source>
</evidence>
<sequence precursor="true">MKTLLFAASLAAFALPHAFAETAACHGTTLAGTVRDTTLALIPNATLSLDGAHDETSGSDGSFHFSCISDGSHHLTVMAQGFAKHDLSFTSPHASQLSLVLHPEAVETDVNVSADAGPGSSAAASGPTQTISGSRLQSLADDPDDLKRELQQFSAALGGNPSNATISVDGFQGSSSLPPKGSIAYIKVNPDQFSAEYREPPFDGGRIEVYTKPGQSAFHGALFATNGSPWENARDPFSTSKAAIGKQRYGFELTGPIRKAGSDFALTLEHRSIDNFAVVNAITIDSAGNTSSSISNVATPQRLWLGTARVDWQLGPKNTFITSYSANVNNLQNVGVGGTALAETGYNSEQYEHMFRVSDITTASPHFMHEARLSLRWDGETDTPVSTAPQVQVAGAFTGGGATLGAQRLRELNIEVDDDAIVTTKNHTFKFGTQMMVYDEHQQLTTNFNGTYTFGGGTAPVLDANNNPIPGQTETITGVEQYRRVQLGLAGGSATAFSNVAGTPNVDFTQVQNALFVQDDWNVGHNVHVAYGVRYFVQTDPTILDSIVPRLGILWSPTKKGTWTLHAHSGMFSGRFGETDNAEILRENGTTRVTSTIYNPVYGNPFLGATPIHSLRQFSPHLGNLTWIAENVGGTRTFPHGWNFSADYYVGRIWNYTRTENINSPVNDIPTGPRPGPANLNILQMQASGQGRVNAVFAGIEQHSLKHVQFFFGGVRVNLVDDTDDSELSSPQSSVSDAGEFAHRTNQSVWNIFGNGTFTLPKKIELSTDFHGGGDGHYNITTGFDNNGDGNFNDRPQYATPGTPGAIATPYGLLVASGGKGVFPRNEGVMPWTIYLDANIQRTFTLTRNPKATHQQTLQVNIRSSNLLNHTNVTQVGGVLGSPLFGVPYAADNGRRVEAGLRYSF</sequence>
<evidence type="ECO:0000259" key="6">
    <source>
        <dbReference type="Pfam" id="PF25183"/>
    </source>
</evidence>
<dbReference type="EMBL" id="CP003130">
    <property type="protein sequence ID" value="AEU36850.1"/>
    <property type="molecule type" value="Genomic_DNA"/>
</dbReference>
<evidence type="ECO:0000313" key="8">
    <source>
        <dbReference type="Proteomes" id="UP000007113"/>
    </source>
</evidence>
<dbReference type="RefSeq" id="WP_014265728.1">
    <property type="nucleotide sequence ID" value="NC_016631.1"/>
</dbReference>
<dbReference type="Gene3D" id="2.60.40.1120">
    <property type="entry name" value="Carboxypeptidase-like, regulatory domain"/>
    <property type="match status" value="1"/>
</dbReference>
<dbReference type="InterPro" id="IPR057601">
    <property type="entry name" value="Oar-like_b-barrel"/>
</dbReference>
<dbReference type="STRING" id="682795.AciX8_2536"/>
<organism evidence="7 8">
    <name type="scientific">Granulicella mallensis (strain ATCC BAA-1857 / DSM 23137 / MP5ACTX8)</name>
    <dbReference type="NCBI Taxonomy" id="682795"/>
    <lineage>
        <taxon>Bacteria</taxon>
        <taxon>Pseudomonadati</taxon>
        <taxon>Acidobacteriota</taxon>
        <taxon>Terriglobia</taxon>
        <taxon>Terriglobales</taxon>
        <taxon>Acidobacteriaceae</taxon>
        <taxon>Granulicella</taxon>
    </lineage>
</organism>
<dbReference type="SUPFAM" id="SSF49464">
    <property type="entry name" value="Carboxypeptidase regulatory domain-like"/>
    <property type="match status" value="1"/>
</dbReference>
<keyword evidence="2" id="KW-0472">Membrane</keyword>
<reference evidence="7 8" key="1">
    <citation type="submission" date="2011-11" db="EMBL/GenBank/DDBJ databases">
        <title>Complete sequence of Granulicella mallensis MP5ACTX8.</title>
        <authorList>
            <consortium name="US DOE Joint Genome Institute"/>
            <person name="Lucas S."/>
            <person name="Copeland A."/>
            <person name="Lapidus A."/>
            <person name="Cheng J.-F."/>
            <person name="Goodwin L."/>
            <person name="Pitluck S."/>
            <person name="Peters L."/>
            <person name="Lu M."/>
            <person name="Detter J.C."/>
            <person name="Han C."/>
            <person name="Tapia R."/>
            <person name="Land M."/>
            <person name="Hauser L."/>
            <person name="Kyrpides N."/>
            <person name="Ivanova N."/>
            <person name="Mikhailova N."/>
            <person name="Pagani I."/>
            <person name="Rawat S."/>
            <person name="Mannisto M."/>
            <person name="Haggblom M."/>
            <person name="Woyke T."/>
        </authorList>
    </citation>
    <scope>NUCLEOTIDE SEQUENCE [LARGE SCALE GENOMIC DNA]</scope>
    <source>
        <strain evidence="8">ATCC BAA-1857 / DSM 23137 / MP5ACTX8</strain>
    </source>
</reference>
<dbReference type="Pfam" id="PF13620">
    <property type="entry name" value="CarboxypepD_reg"/>
    <property type="match status" value="1"/>
</dbReference>